<protein>
    <submittedName>
        <fullName evidence="1">Uncharacterized protein</fullName>
    </submittedName>
</protein>
<dbReference type="EMBL" id="JAVREQ010000022">
    <property type="protein sequence ID" value="MDT0381390.1"/>
    <property type="molecule type" value="Genomic_DNA"/>
</dbReference>
<evidence type="ECO:0000313" key="1">
    <source>
        <dbReference type="EMBL" id="MDT0381390.1"/>
    </source>
</evidence>
<dbReference type="Proteomes" id="UP001183414">
    <property type="component" value="Unassembled WGS sequence"/>
</dbReference>
<name>A0ABU2NWL5_9ACTN</name>
<dbReference type="RefSeq" id="WP_311675081.1">
    <property type="nucleotide sequence ID" value="NZ_JAVREQ010000022.1"/>
</dbReference>
<organism evidence="1 2">
    <name type="scientific">Streptomyces hazeniae</name>
    <dbReference type="NCBI Taxonomy" id="3075538"/>
    <lineage>
        <taxon>Bacteria</taxon>
        <taxon>Bacillati</taxon>
        <taxon>Actinomycetota</taxon>
        <taxon>Actinomycetes</taxon>
        <taxon>Kitasatosporales</taxon>
        <taxon>Streptomycetaceae</taxon>
        <taxon>Streptomyces</taxon>
    </lineage>
</organism>
<evidence type="ECO:0000313" key="2">
    <source>
        <dbReference type="Proteomes" id="UP001183414"/>
    </source>
</evidence>
<proteinExistence type="predicted"/>
<keyword evidence="2" id="KW-1185">Reference proteome</keyword>
<accession>A0ABU2NWL5</accession>
<sequence>MPDRIVSPRDDAAPRRFVLSRAVDVSGVSGTGDVADGVLWPDGTASVRWRGEHPSTVFWDRGRASVELIHGHGGATQVLFLDADEAPARAVDEPAGWPLPVRRAVDHALTAPVPCPSCSRTVPCRCAKAPRTEGRVTAVLEALRPWLRGGAS</sequence>
<reference evidence="2" key="1">
    <citation type="submission" date="2023-07" db="EMBL/GenBank/DDBJ databases">
        <title>30 novel species of actinomycetes from the DSMZ collection.</title>
        <authorList>
            <person name="Nouioui I."/>
        </authorList>
    </citation>
    <scope>NUCLEOTIDE SEQUENCE [LARGE SCALE GENOMIC DNA]</scope>
    <source>
        <strain evidence="2">DSM 42041</strain>
    </source>
</reference>
<gene>
    <name evidence="1" type="ORF">RM572_21770</name>
</gene>
<comment type="caution">
    <text evidence="1">The sequence shown here is derived from an EMBL/GenBank/DDBJ whole genome shotgun (WGS) entry which is preliminary data.</text>
</comment>